<dbReference type="EMBL" id="CAMKVN010001405">
    <property type="protein sequence ID" value="CAI2175741.1"/>
    <property type="molecule type" value="Genomic_DNA"/>
</dbReference>
<sequence>MIILDEANAIIRQISSNTNARKSENAICNILRSVRHVLVINPFANTSTLTFLQTYRGENIHTVDNKYQPRIGYDLLKQGKCVAFVITRAVMDRALVKKASKLTKSDNSHIRAPYTNTMEAEISFKVTSYFDIVIAITNITTPVYVKTLTQMLYQIHDSELESTRPNNLPTAIKDHCEWDSNIISYKINKSLTVIIFIEVEQQKCLFARYFIEKLCSLIVSTEMDFNAIATFQNLSPKKAEILKFDQEHFIADTMALKRFYLQNFYDGKDINIDDWNNLCNRKIVKYFSPLEPQKYFLYLSQFQRHGYDEESEIEGLKAENTT</sequence>
<name>A0A9W4SNH3_9GLOM</name>
<dbReference type="Proteomes" id="UP001153678">
    <property type="component" value="Unassembled WGS sequence"/>
</dbReference>
<gene>
    <name evidence="1" type="ORF">FWILDA_LOCUS7245</name>
</gene>
<comment type="caution">
    <text evidence="1">The sequence shown here is derived from an EMBL/GenBank/DDBJ whole genome shotgun (WGS) entry which is preliminary data.</text>
</comment>
<dbReference type="AlphaFoldDB" id="A0A9W4SNH3"/>
<keyword evidence="2" id="KW-1185">Reference proteome</keyword>
<reference evidence="1" key="1">
    <citation type="submission" date="2022-08" db="EMBL/GenBank/DDBJ databases">
        <authorList>
            <person name="Kallberg Y."/>
            <person name="Tangrot J."/>
            <person name="Rosling A."/>
        </authorList>
    </citation>
    <scope>NUCLEOTIDE SEQUENCE</scope>
    <source>
        <strain evidence="1">Wild A</strain>
    </source>
</reference>
<proteinExistence type="predicted"/>
<protein>
    <submittedName>
        <fullName evidence="1">12331_t:CDS:1</fullName>
    </submittedName>
</protein>
<accession>A0A9W4SNH3</accession>
<evidence type="ECO:0000313" key="1">
    <source>
        <dbReference type="EMBL" id="CAI2175741.1"/>
    </source>
</evidence>
<organism evidence="1 2">
    <name type="scientific">Funneliformis geosporum</name>
    <dbReference type="NCBI Taxonomy" id="1117311"/>
    <lineage>
        <taxon>Eukaryota</taxon>
        <taxon>Fungi</taxon>
        <taxon>Fungi incertae sedis</taxon>
        <taxon>Mucoromycota</taxon>
        <taxon>Glomeromycotina</taxon>
        <taxon>Glomeromycetes</taxon>
        <taxon>Glomerales</taxon>
        <taxon>Glomeraceae</taxon>
        <taxon>Funneliformis</taxon>
    </lineage>
</organism>
<evidence type="ECO:0000313" key="2">
    <source>
        <dbReference type="Proteomes" id="UP001153678"/>
    </source>
</evidence>